<evidence type="ECO:0000313" key="3">
    <source>
        <dbReference type="Proteomes" id="UP000266841"/>
    </source>
</evidence>
<reference evidence="2 3" key="1">
    <citation type="journal article" date="2012" name="Genome Biol.">
        <title>Genome and low-iron response of an oceanic diatom adapted to chronic iron limitation.</title>
        <authorList>
            <person name="Lommer M."/>
            <person name="Specht M."/>
            <person name="Roy A.S."/>
            <person name="Kraemer L."/>
            <person name="Andreson R."/>
            <person name="Gutowska M.A."/>
            <person name="Wolf J."/>
            <person name="Bergner S.V."/>
            <person name="Schilhabel M.B."/>
            <person name="Klostermeier U.C."/>
            <person name="Beiko R.G."/>
            <person name="Rosenstiel P."/>
            <person name="Hippler M."/>
            <person name="Laroche J."/>
        </authorList>
    </citation>
    <scope>NUCLEOTIDE SEQUENCE [LARGE SCALE GENOMIC DNA]</scope>
    <source>
        <strain evidence="2 3">CCMP1005</strain>
    </source>
</reference>
<evidence type="ECO:0000313" key="2">
    <source>
        <dbReference type="EMBL" id="EJK71429.1"/>
    </source>
</evidence>
<name>K0T2N3_THAOC</name>
<sequence>MDGLCPLCPPFQRGSGGPTYKQVRLLPLPLLPESRAKKIEDIHPDVRRLGEAPLRNSIIDSTAKHAVPPLPAGSRRHPAPVVPRRRRPGGPRRGDLPSEQQSHVREDRGRRALAIPGQDEGEVGEGDRRDLRGRRGDRGGRRRDREKADPAALPEEHAGDSGRAQDGTVREVAGHAS</sequence>
<proteinExistence type="predicted"/>
<keyword evidence="3" id="KW-1185">Reference proteome</keyword>
<feature type="region of interest" description="Disordered" evidence="1">
    <location>
        <begin position="53"/>
        <end position="177"/>
    </location>
</feature>
<feature type="compositionally biased region" description="Basic residues" evidence="1">
    <location>
        <begin position="74"/>
        <end position="90"/>
    </location>
</feature>
<dbReference type="AlphaFoldDB" id="K0T2N3"/>
<gene>
    <name evidence="2" type="ORF">THAOC_07132</name>
</gene>
<feature type="compositionally biased region" description="Basic and acidic residues" evidence="1">
    <location>
        <begin position="92"/>
        <end position="110"/>
    </location>
</feature>
<organism evidence="2 3">
    <name type="scientific">Thalassiosira oceanica</name>
    <name type="common">Marine diatom</name>
    <dbReference type="NCBI Taxonomy" id="159749"/>
    <lineage>
        <taxon>Eukaryota</taxon>
        <taxon>Sar</taxon>
        <taxon>Stramenopiles</taxon>
        <taxon>Ochrophyta</taxon>
        <taxon>Bacillariophyta</taxon>
        <taxon>Coscinodiscophyceae</taxon>
        <taxon>Thalassiosirophycidae</taxon>
        <taxon>Thalassiosirales</taxon>
        <taxon>Thalassiosiraceae</taxon>
        <taxon>Thalassiosira</taxon>
    </lineage>
</organism>
<accession>K0T2N3</accession>
<protein>
    <submittedName>
        <fullName evidence="2">Uncharacterized protein</fullName>
    </submittedName>
</protein>
<feature type="compositionally biased region" description="Basic and acidic residues" evidence="1">
    <location>
        <begin position="125"/>
        <end position="160"/>
    </location>
</feature>
<dbReference type="Proteomes" id="UP000266841">
    <property type="component" value="Unassembled WGS sequence"/>
</dbReference>
<feature type="region of interest" description="Disordered" evidence="1">
    <location>
        <begin position="1"/>
        <end position="20"/>
    </location>
</feature>
<evidence type="ECO:0000256" key="1">
    <source>
        <dbReference type="SAM" id="MobiDB-lite"/>
    </source>
</evidence>
<dbReference type="EMBL" id="AGNL01007234">
    <property type="protein sequence ID" value="EJK71429.1"/>
    <property type="molecule type" value="Genomic_DNA"/>
</dbReference>
<comment type="caution">
    <text evidence="2">The sequence shown here is derived from an EMBL/GenBank/DDBJ whole genome shotgun (WGS) entry which is preliminary data.</text>
</comment>
<feature type="compositionally biased region" description="Basic and acidic residues" evidence="1">
    <location>
        <begin position="168"/>
        <end position="177"/>
    </location>
</feature>